<keyword evidence="4" id="KW-1185">Reference proteome</keyword>
<feature type="region of interest" description="Disordered" evidence="1">
    <location>
        <begin position="459"/>
        <end position="478"/>
    </location>
</feature>
<dbReference type="InterPro" id="IPR046701">
    <property type="entry name" value="DUF6571"/>
</dbReference>
<evidence type="ECO:0000259" key="2">
    <source>
        <dbReference type="Pfam" id="PF20211"/>
    </source>
</evidence>
<dbReference type="Proteomes" id="UP000266895">
    <property type="component" value="Chromosome"/>
</dbReference>
<accession>A0A448HGN6</accession>
<dbReference type="EMBL" id="LR134350">
    <property type="protein sequence ID" value="VEG27893.1"/>
    <property type="molecule type" value="Genomic_DNA"/>
</dbReference>
<gene>
    <name evidence="3" type="ORF">NCTC11636_01221</name>
</gene>
<evidence type="ECO:0000313" key="4">
    <source>
        <dbReference type="Proteomes" id="UP000266895"/>
    </source>
</evidence>
<reference evidence="3 4" key="1">
    <citation type="submission" date="2018-12" db="EMBL/GenBank/DDBJ databases">
        <authorList>
            <consortium name="Pathogen Informatics"/>
        </authorList>
    </citation>
    <scope>NUCLEOTIDE SEQUENCE [LARGE SCALE GENOMIC DNA]</scope>
    <source>
        <strain evidence="3 4">NCTC11636</strain>
    </source>
</reference>
<evidence type="ECO:0000313" key="3">
    <source>
        <dbReference type="EMBL" id="VEG27893.1"/>
    </source>
</evidence>
<proteinExistence type="predicted"/>
<dbReference type="Pfam" id="PF20211">
    <property type="entry name" value="DUF6571"/>
    <property type="match status" value="1"/>
</dbReference>
<name>A0A448HGN6_9ACTO</name>
<protein>
    <recommendedName>
        <fullName evidence="2">DUF6571 domain-containing protein</fullName>
    </recommendedName>
</protein>
<organism evidence="3 4">
    <name type="scientific">Actinomyces howellii</name>
    <dbReference type="NCBI Taxonomy" id="52771"/>
    <lineage>
        <taxon>Bacteria</taxon>
        <taxon>Bacillati</taxon>
        <taxon>Actinomycetota</taxon>
        <taxon>Actinomycetes</taxon>
        <taxon>Actinomycetales</taxon>
        <taxon>Actinomycetaceae</taxon>
        <taxon>Actinomyces</taxon>
    </lineage>
</organism>
<feature type="domain" description="DUF6571" evidence="2">
    <location>
        <begin position="1"/>
        <end position="728"/>
    </location>
</feature>
<sequence>MTFVRLYPDSLQSVIDTLNDRSASHDDARSQVYSSLWINCYPLDIDPLVSSGESSTIYQRAGDLATIASDLQTRLDEAKAMNDSGITPMGSDGSISYYLPDGYADTAENVVAYNSGAASDGEQAAINLEEAIENGTDEHGRSVEEIIAEMSRHQDIPAYGAAFIEHVGLENLTQIPIDVEVALEPTGRPGGGVVPHTDYEESGHGRALADTLGHMLAAASTTWDDETAREAADTLARSIQDNPGEDWAAGSVDPARMSALNTMLGASRDVDLDGQDSTEDAGSGLDFNDAFLVQMGTNLEQMPSGFTPPAADGGHRSVGDDSNPLDGLVHAMTANPDAAQQWLAPTPPGPVTAETGANSTLSRVQEMMDNAPVGDNRWTDDWAAIAEAVSESPMLPTSIGTDTQDSFDSGGTSRATTVSGILNALGESGEQLTLSDTARNLVAETLSRYPLGVQVSAQAGNPGTLTLSPGESDSVAGRSEQPLFSDLALSNLIGQVGQNDDALTLFTASQIVFNYYRAREAAIVARESGDHTPLADAVKDQASVDGFVTGAISRTSEQIGAEADSKVRSYIDLAANLASAVPLASEGGTVIKTLVGSARSTAVGTTRTSITEALADSEEEARQNSADAYTDGLVANQTLATLALLQAGIYTPDELMSIRAHSTTDMSTVINNDGTLNLGSNGSLTAEQYDAIYQMGDLLPTDDRAPLAGIQQDISVEYGDSHAAAHPGDLTVTPSPWDH</sequence>
<dbReference type="KEGG" id="ahw:NCTC11636_01221"/>
<dbReference type="OrthoDB" id="3261062at2"/>
<dbReference type="AlphaFoldDB" id="A0A448HGN6"/>
<feature type="compositionally biased region" description="Polar residues" evidence="1">
    <location>
        <begin position="459"/>
        <end position="471"/>
    </location>
</feature>
<evidence type="ECO:0000256" key="1">
    <source>
        <dbReference type="SAM" id="MobiDB-lite"/>
    </source>
</evidence>